<dbReference type="PROSITE" id="PS50004">
    <property type="entry name" value="C2"/>
    <property type="match status" value="2"/>
</dbReference>
<dbReference type="SUPFAM" id="SSF49562">
    <property type="entry name" value="C2 domain (Calcium/lipid-binding domain, CaLB)"/>
    <property type="match status" value="2"/>
</dbReference>
<dbReference type="InterPro" id="IPR057349">
    <property type="entry name" value="C2_Mug190_3rd"/>
</dbReference>
<keyword evidence="10 12" id="KW-0472">Membrane</keyword>
<feature type="compositionally biased region" description="Acidic residues" evidence="11">
    <location>
        <begin position="45"/>
        <end position="56"/>
    </location>
</feature>
<feature type="compositionally biased region" description="Low complexity" evidence="11">
    <location>
        <begin position="1252"/>
        <end position="1265"/>
    </location>
</feature>
<evidence type="ECO:0000256" key="5">
    <source>
        <dbReference type="ARBA" id="ARBA00022737"/>
    </source>
</evidence>
<dbReference type="GO" id="GO:0061817">
    <property type="term" value="P:endoplasmic reticulum-plasma membrane tethering"/>
    <property type="evidence" value="ECO:0007669"/>
    <property type="project" value="InterPro"/>
</dbReference>
<keyword evidence="6" id="KW-0256">Endoplasmic reticulum</keyword>
<evidence type="ECO:0000313" key="15">
    <source>
        <dbReference type="EMBL" id="PWY97343.1"/>
    </source>
</evidence>
<feature type="transmembrane region" description="Helical" evidence="12">
    <location>
        <begin position="169"/>
        <end position="194"/>
    </location>
</feature>
<feature type="compositionally biased region" description="Polar residues" evidence="11">
    <location>
        <begin position="383"/>
        <end position="403"/>
    </location>
</feature>
<feature type="domain" description="C2" evidence="13">
    <location>
        <begin position="524"/>
        <end position="646"/>
    </location>
</feature>
<feature type="region of interest" description="Disordered" evidence="11">
    <location>
        <begin position="840"/>
        <end position="871"/>
    </location>
</feature>
<protein>
    <recommendedName>
        <fullName evidence="17">C2 domain-containing protein</fullName>
    </recommendedName>
</protein>
<organism evidence="15 16">
    <name type="scientific">Testicularia cyperi</name>
    <dbReference type="NCBI Taxonomy" id="1882483"/>
    <lineage>
        <taxon>Eukaryota</taxon>
        <taxon>Fungi</taxon>
        <taxon>Dikarya</taxon>
        <taxon>Basidiomycota</taxon>
        <taxon>Ustilaginomycotina</taxon>
        <taxon>Ustilaginomycetes</taxon>
        <taxon>Ustilaginales</taxon>
        <taxon>Anthracoideaceae</taxon>
        <taxon>Testicularia</taxon>
    </lineage>
</organism>
<dbReference type="OrthoDB" id="419768at2759"/>
<dbReference type="InterPro" id="IPR035892">
    <property type="entry name" value="C2_domain_sf"/>
</dbReference>
<name>A0A317XG84_9BASI</name>
<dbReference type="CDD" id="cd04052">
    <property type="entry name" value="C2B_Tricalbin-like"/>
    <property type="match status" value="1"/>
</dbReference>
<dbReference type="SMART" id="SM00239">
    <property type="entry name" value="C2"/>
    <property type="match status" value="2"/>
</dbReference>
<gene>
    <name evidence="15" type="ORF">BCV70DRAFT_202924</name>
</gene>
<comment type="subcellular location">
    <subcellularLocation>
        <location evidence="1">Endoplasmic reticulum membrane</location>
    </subcellularLocation>
</comment>
<keyword evidence="3" id="KW-0597">Phosphoprotein</keyword>
<dbReference type="InterPro" id="IPR031468">
    <property type="entry name" value="SMP_LBD"/>
</dbReference>
<evidence type="ECO:0000256" key="8">
    <source>
        <dbReference type="ARBA" id="ARBA00023055"/>
    </source>
</evidence>
<dbReference type="Gene3D" id="2.60.40.150">
    <property type="entry name" value="C2 domain"/>
    <property type="match status" value="2"/>
</dbReference>
<evidence type="ECO:0000256" key="4">
    <source>
        <dbReference type="ARBA" id="ARBA00022692"/>
    </source>
</evidence>
<dbReference type="Pfam" id="PF25331">
    <property type="entry name" value="C2_Mug190_3rd"/>
    <property type="match status" value="1"/>
</dbReference>
<feature type="compositionally biased region" description="Low complexity" evidence="11">
    <location>
        <begin position="83"/>
        <end position="92"/>
    </location>
</feature>
<evidence type="ECO:0000256" key="2">
    <source>
        <dbReference type="ARBA" id="ARBA00022448"/>
    </source>
</evidence>
<evidence type="ECO:0000256" key="11">
    <source>
        <dbReference type="SAM" id="MobiDB-lite"/>
    </source>
</evidence>
<dbReference type="Pfam" id="PF25669">
    <property type="entry name" value="SMP_MUG190-like"/>
    <property type="match status" value="2"/>
</dbReference>
<dbReference type="Proteomes" id="UP000246740">
    <property type="component" value="Unassembled WGS sequence"/>
</dbReference>
<feature type="region of interest" description="Disordered" evidence="11">
    <location>
        <begin position="378"/>
        <end position="413"/>
    </location>
</feature>
<feature type="compositionally biased region" description="Polar residues" evidence="11">
    <location>
        <begin position="109"/>
        <end position="118"/>
    </location>
</feature>
<evidence type="ECO:0000256" key="9">
    <source>
        <dbReference type="ARBA" id="ARBA00023121"/>
    </source>
</evidence>
<dbReference type="GO" id="GO:0008289">
    <property type="term" value="F:lipid binding"/>
    <property type="evidence" value="ECO:0007669"/>
    <property type="project" value="UniProtKB-KW"/>
</dbReference>
<evidence type="ECO:0000256" key="1">
    <source>
        <dbReference type="ARBA" id="ARBA00004586"/>
    </source>
</evidence>
<dbReference type="CDD" id="cd04041">
    <property type="entry name" value="C2A_fungal"/>
    <property type="match status" value="1"/>
</dbReference>
<dbReference type="PANTHER" id="PTHR47348:SF3">
    <property type="entry name" value="MEIOTICALLY UP-REGULATED GENE 190 PROTEIN"/>
    <property type="match status" value="1"/>
</dbReference>
<sequence length="1392" mass="150945">MTEPETSSRKSLSGRRPSFSSIRSRLRKPSLMSGGSKKRSSVIVTDDDSAMDDDLLEASQRRSFASDRSIPPVPPLPPRPADHAAAQAPALPSLESAHLSNSQDKRASVISSSPSITETKPEESGIAGLAQTSLGLTLGAHQHDSERPTVGSNPRALGAFKDTIPMTMLFFGGTVVSALILARFSIIAAVVVAACSGHVLYAKLQAAGQDTKWALEMEEAARKASIPGKDEESVEWLNKALATAWPLINSDYFAPFVDLLEDSLMTQVPGIVHSVRVEDMDQGSIPLRVKSFRLLPSDESCFLEGAVAQAKKDADQNNTKVTTGTAEGAAGGTIAGQGNDLGQDTPGLDDSTGVDVGDFVNLEVTFAYRGAPATKKGRLRSSMLASSNTAHASDTVGATASNSGEDDSGADSLINTPTERIHLLMYLSVGLQKIAAVEVPVWIEMVGIEGKARVRLQMTPVAPFVKHAAITFVGAPKLEMSAKPLGKKMVIDAMNLPLMSTYVRHAVEDVIKGFIAPLSYTVDVAGLLGAGDGPLDVYSVGVICFVLHQADDLAASDSNGQSDPFVQASYARAGKPLFTSRIVRKRRDAIWQETGFLLVSPDEVRDHDRLRLTVFDADRFSADDPLGKIEIPIDRLIRKFRPNGDARSTNLLETRTDALRPMRKGTPVQGTLKYSVGFFGLAHAPGSGHAPSRRKLLRTAASRSNAIGDSVELLSPVQEGGAGAAGGKKLPPLPTKDLFPEEDLVDGLHEAKGPPQTGDVDADLLEYMTGFDRFVHGLGLPMDNDVLRARKDRKERVKKLADMIEGAKQATVDPPNPELPSGILAFHIHSLHGLEVPATQKSLGSSKRLSQKSRHGAAPTEESHAEGGAAGKLPSSYVQVFLNDEAIFRTRTKTLNPRPYVNAGSERFVADWTTARMDFTVRDARMREGDPVLGCVGLRLADVLKNSSRSTGWYTLVGGLGFGKMRLTILFRSVELSVPRPLRGWNVGVIEIDSCKAVGMPQNLFDNKSCHILFETVGGRLSTDELEPVEDYESGTGDAATVSYDWPIKEPLRIPVRQRYPNALYINLRSDSRMPGRRHHHAWAYIPLNRIADGMPLKRRIRLFETTDWVSVEQDVLRALCDPELLQTSEERPKPQMLPVLEDLCTSASKGLSDAAVAARSNLKVVGHLDISMIFHRGIGQEHRSCTAGDSEMRFAYETYMTLMDAGERAPSRTLAAERRRQLSKASRASLQPIDVSAAQDQSQAGTLEGGPSSPEAISSTTSSPTKKRTHRRILSDVSAGGVLIADPEEMSEGNEDERSDIVDSDSLYAPSITESEIDRMLEDTDPDTPEGRRARARALHRHERGAAQLKGFRTLTWMKTNAEDGMAKMKRQFGKQSKRIGKMESEGISHF</sequence>
<evidence type="ECO:0000313" key="16">
    <source>
        <dbReference type="Proteomes" id="UP000246740"/>
    </source>
</evidence>
<feature type="compositionally biased region" description="Basic and acidic residues" evidence="11">
    <location>
        <begin position="1382"/>
        <end position="1392"/>
    </location>
</feature>
<evidence type="ECO:0000256" key="7">
    <source>
        <dbReference type="ARBA" id="ARBA00022989"/>
    </source>
</evidence>
<reference evidence="15 16" key="1">
    <citation type="journal article" date="2018" name="Mol. Biol. Evol.">
        <title>Broad Genomic Sampling Reveals a Smut Pathogenic Ancestry of the Fungal Clade Ustilaginomycotina.</title>
        <authorList>
            <person name="Kijpornyongpan T."/>
            <person name="Mondo S.J."/>
            <person name="Barry K."/>
            <person name="Sandor L."/>
            <person name="Lee J."/>
            <person name="Lipzen A."/>
            <person name="Pangilinan J."/>
            <person name="LaButti K."/>
            <person name="Hainaut M."/>
            <person name="Henrissat B."/>
            <person name="Grigoriev I.V."/>
            <person name="Spatafora J.W."/>
            <person name="Aime M.C."/>
        </authorList>
    </citation>
    <scope>NUCLEOTIDE SEQUENCE [LARGE SCALE GENOMIC DNA]</scope>
    <source>
        <strain evidence="15 16">MCA 3645</strain>
    </source>
</reference>
<dbReference type="Pfam" id="PF00168">
    <property type="entry name" value="C2"/>
    <property type="match status" value="2"/>
</dbReference>
<dbReference type="PROSITE" id="PS51847">
    <property type="entry name" value="SMP"/>
    <property type="match status" value="1"/>
</dbReference>
<keyword evidence="7 12" id="KW-1133">Transmembrane helix</keyword>
<dbReference type="InterPro" id="IPR037765">
    <property type="entry name" value="C2B_Tricalbin"/>
</dbReference>
<evidence type="ECO:0008006" key="17">
    <source>
        <dbReference type="Google" id="ProtNLM"/>
    </source>
</evidence>
<feature type="region of interest" description="Disordered" evidence="11">
    <location>
        <begin position="1372"/>
        <end position="1392"/>
    </location>
</feature>
<dbReference type="EMBL" id="KZ819210">
    <property type="protein sequence ID" value="PWY97343.1"/>
    <property type="molecule type" value="Genomic_DNA"/>
</dbReference>
<keyword evidence="2" id="KW-0813">Transport</keyword>
<feature type="domain" description="C2" evidence="13">
    <location>
        <begin position="804"/>
        <end position="954"/>
    </location>
</feature>
<feature type="domain" description="SMP-LTD" evidence="14">
    <location>
        <begin position="230"/>
        <end position="525"/>
    </location>
</feature>
<proteinExistence type="predicted"/>
<dbReference type="CDD" id="cd21676">
    <property type="entry name" value="SMP_Mug190"/>
    <property type="match status" value="1"/>
</dbReference>
<evidence type="ECO:0000256" key="12">
    <source>
        <dbReference type="SAM" id="Phobius"/>
    </source>
</evidence>
<keyword evidence="4 12" id="KW-0812">Transmembrane</keyword>
<dbReference type="PANTHER" id="PTHR47348">
    <property type="entry name" value="MEIOTICALLY UP-REGULATED GENE 190 PROTEIN"/>
    <property type="match status" value="1"/>
</dbReference>
<feature type="compositionally biased region" description="Basic and acidic residues" evidence="11">
    <location>
        <begin position="1209"/>
        <end position="1221"/>
    </location>
</feature>
<feature type="region of interest" description="Disordered" evidence="11">
    <location>
        <begin position="1"/>
        <end position="124"/>
    </location>
</feature>
<keyword evidence="16" id="KW-1185">Reference proteome</keyword>
<keyword evidence="9" id="KW-0446">Lipid-binding</keyword>
<feature type="compositionally biased region" description="Acidic residues" evidence="11">
    <location>
        <begin position="1287"/>
        <end position="1299"/>
    </location>
</feature>
<keyword evidence="8" id="KW-0445">Lipid transport</keyword>
<dbReference type="InterPro" id="IPR037767">
    <property type="entry name" value="C2A_Mug190-like"/>
</dbReference>
<feature type="region of interest" description="Disordered" evidence="11">
    <location>
        <begin position="318"/>
        <end position="348"/>
    </location>
</feature>
<dbReference type="InterPro" id="IPR000008">
    <property type="entry name" value="C2_dom"/>
</dbReference>
<accession>A0A317XG84</accession>
<evidence type="ECO:0000256" key="10">
    <source>
        <dbReference type="ARBA" id="ARBA00023136"/>
    </source>
</evidence>
<keyword evidence="5" id="KW-0677">Repeat</keyword>
<evidence type="ECO:0000259" key="14">
    <source>
        <dbReference type="PROSITE" id="PS51847"/>
    </source>
</evidence>
<dbReference type="GO" id="GO:0005789">
    <property type="term" value="C:endoplasmic reticulum membrane"/>
    <property type="evidence" value="ECO:0007669"/>
    <property type="project" value="UniProtKB-SubCell"/>
</dbReference>
<feature type="compositionally biased region" description="Basic residues" evidence="11">
    <location>
        <begin position="1372"/>
        <end position="1381"/>
    </location>
</feature>
<evidence type="ECO:0000259" key="13">
    <source>
        <dbReference type="PROSITE" id="PS50004"/>
    </source>
</evidence>
<dbReference type="STRING" id="1882483.A0A317XG84"/>
<dbReference type="InParanoid" id="A0A317XG84"/>
<evidence type="ECO:0000256" key="3">
    <source>
        <dbReference type="ARBA" id="ARBA00022553"/>
    </source>
</evidence>
<evidence type="ECO:0000256" key="6">
    <source>
        <dbReference type="ARBA" id="ARBA00022824"/>
    </source>
</evidence>
<dbReference type="GO" id="GO:0006869">
    <property type="term" value="P:lipid transport"/>
    <property type="evidence" value="ECO:0007669"/>
    <property type="project" value="UniProtKB-KW"/>
</dbReference>
<feature type="region of interest" description="Disordered" evidence="11">
    <location>
        <begin position="1209"/>
        <end position="1332"/>
    </location>
</feature>